<organism evidence="1 2">
    <name type="scientific">Nyctereutes procyonoides</name>
    <name type="common">Raccoon dog</name>
    <name type="synonym">Canis procyonoides</name>
    <dbReference type="NCBI Taxonomy" id="34880"/>
    <lineage>
        <taxon>Eukaryota</taxon>
        <taxon>Metazoa</taxon>
        <taxon>Chordata</taxon>
        <taxon>Craniata</taxon>
        <taxon>Vertebrata</taxon>
        <taxon>Euteleostomi</taxon>
        <taxon>Mammalia</taxon>
        <taxon>Eutheria</taxon>
        <taxon>Laurasiatheria</taxon>
        <taxon>Carnivora</taxon>
        <taxon>Caniformia</taxon>
        <taxon>Canidae</taxon>
        <taxon>Nyctereutes</taxon>
    </lineage>
</organism>
<reference evidence="1" key="1">
    <citation type="submission" date="2020-12" db="EMBL/GenBank/DDBJ databases">
        <authorList>
            <consortium name="Molecular Ecology Group"/>
        </authorList>
    </citation>
    <scope>NUCLEOTIDE SEQUENCE</scope>
    <source>
        <strain evidence="1">TBG_1078</strain>
    </source>
</reference>
<dbReference type="AlphaFoldDB" id="A0A811ZRS0"/>
<sequence>MKIWTSDFDILDRHTDHSGKHTARTKTYARHSVIDPKKILTQEAIITVKGVSSYLEGLRAKAMEWVIHKLNAKTEDLAASARGSMRMPMVAAGL</sequence>
<name>A0A811ZRS0_NYCPR</name>
<protein>
    <submittedName>
        <fullName evidence="1">(raccoon dog) hypothetical protein</fullName>
    </submittedName>
</protein>
<evidence type="ECO:0000313" key="1">
    <source>
        <dbReference type="EMBL" id="CAD7691200.1"/>
    </source>
</evidence>
<gene>
    <name evidence="1" type="ORF">NYPRO_LOCUS23994</name>
</gene>
<evidence type="ECO:0000313" key="2">
    <source>
        <dbReference type="Proteomes" id="UP000645828"/>
    </source>
</evidence>
<proteinExistence type="predicted"/>
<accession>A0A811ZRS0</accession>
<dbReference type="Proteomes" id="UP000645828">
    <property type="component" value="Unassembled WGS sequence"/>
</dbReference>
<keyword evidence="2" id="KW-1185">Reference proteome</keyword>
<comment type="caution">
    <text evidence="1">The sequence shown here is derived from an EMBL/GenBank/DDBJ whole genome shotgun (WGS) entry which is preliminary data.</text>
</comment>
<dbReference type="EMBL" id="CAJHUB010000773">
    <property type="protein sequence ID" value="CAD7691200.1"/>
    <property type="molecule type" value="Genomic_DNA"/>
</dbReference>